<dbReference type="OrthoDB" id="63267at2759"/>
<evidence type="ECO:0000313" key="11">
    <source>
        <dbReference type="EMBL" id="GAX18085.1"/>
    </source>
</evidence>
<dbReference type="Gene3D" id="1.10.510.10">
    <property type="entry name" value="Transferase(Phosphotransferase) domain 1"/>
    <property type="match status" value="1"/>
</dbReference>
<dbReference type="FunFam" id="3.30.200.20:FF:000042">
    <property type="entry name" value="Aurora kinase A"/>
    <property type="match status" value="1"/>
</dbReference>
<dbReference type="PANTHER" id="PTHR24351">
    <property type="entry name" value="RIBOSOMAL PROTEIN S6 KINASE"/>
    <property type="match status" value="1"/>
</dbReference>
<gene>
    <name evidence="11" type="ORF">FisN_25Hh061</name>
</gene>
<evidence type="ECO:0000256" key="3">
    <source>
        <dbReference type="ARBA" id="ARBA00022679"/>
    </source>
</evidence>
<dbReference type="GO" id="GO:0004674">
    <property type="term" value="F:protein serine/threonine kinase activity"/>
    <property type="evidence" value="ECO:0007669"/>
    <property type="project" value="UniProtKB-KW"/>
</dbReference>
<reference evidence="11 12" key="1">
    <citation type="journal article" date="2015" name="Plant Cell">
        <title>Oil accumulation by the oleaginous diatom Fistulifera solaris as revealed by the genome and transcriptome.</title>
        <authorList>
            <person name="Tanaka T."/>
            <person name="Maeda Y."/>
            <person name="Veluchamy A."/>
            <person name="Tanaka M."/>
            <person name="Abida H."/>
            <person name="Marechal E."/>
            <person name="Bowler C."/>
            <person name="Muto M."/>
            <person name="Sunaga Y."/>
            <person name="Tanaka M."/>
            <person name="Yoshino T."/>
            <person name="Taniguchi T."/>
            <person name="Fukuda Y."/>
            <person name="Nemoto M."/>
            <person name="Matsumoto M."/>
            <person name="Wong P.S."/>
            <person name="Aburatani S."/>
            <person name="Fujibuchi W."/>
        </authorList>
    </citation>
    <scope>NUCLEOTIDE SEQUENCE [LARGE SCALE GENOMIC DNA]</scope>
    <source>
        <strain evidence="11 12">JPCC DA0580</strain>
    </source>
</reference>
<dbReference type="SMART" id="SM00220">
    <property type="entry name" value="S_TKc"/>
    <property type="match status" value="1"/>
</dbReference>
<feature type="domain" description="AGC-kinase C-terminal" evidence="10">
    <location>
        <begin position="397"/>
        <end position="472"/>
    </location>
</feature>
<evidence type="ECO:0000313" key="12">
    <source>
        <dbReference type="Proteomes" id="UP000198406"/>
    </source>
</evidence>
<dbReference type="Gene3D" id="3.30.200.20">
    <property type="entry name" value="Phosphorylase Kinase, domain 1"/>
    <property type="match status" value="1"/>
</dbReference>
<keyword evidence="12" id="KW-1185">Reference proteome</keyword>
<dbReference type="InterPro" id="IPR000719">
    <property type="entry name" value="Prot_kinase_dom"/>
</dbReference>
<dbReference type="InterPro" id="IPR045270">
    <property type="entry name" value="STKc_AGC"/>
</dbReference>
<dbReference type="Proteomes" id="UP000198406">
    <property type="component" value="Unassembled WGS sequence"/>
</dbReference>
<dbReference type="InParanoid" id="A0A1Z5JVL2"/>
<dbReference type="FunFam" id="1.10.510.10:FF:000048">
    <property type="entry name" value="Protein kinase C"/>
    <property type="match status" value="1"/>
</dbReference>
<evidence type="ECO:0000256" key="5">
    <source>
        <dbReference type="ARBA" id="ARBA00022777"/>
    </source>
</evidence>
<dbReference type="InterPro" id="IPR017441">
    <property type="entry name" value="Protein_kinase_ATP_BS"/>
</dbReference>
<keyword evidence="6 7" id="KW-0067">ATP-binding</keyword>
<dbReference type="SMART" id="SM00133">
    <property type="entry name" value="S_TK_X"/>
    <property type="match status" value="1"/>
</dbReference>
<keyword evidence="5" id="KW-0418">Kinase</keyword>
<evidence type="ECO:0000256" key="1">
    <source>
        <dbReference type="ARBA" id="ARBA00022527"/>
    </source>
</evidence>
<evidence type="ECO:0000259" key="9">
    <source>
        <dbReference type="PROSITE" id="PS50011"/>
    </source>
</evidence>
<dbReference type="PROSITE" id="PS00107">
    <property type="entry name" value="PROTEIN_KINASE_ATP"/>
    <property type="match status" value="1"/>
</dbReference>
<dbReference type="PROSITE" id="PS00108">
    <property type="entry name" value="PROTEIN_KINASE_ST"/>
    <property type="match status" value="1"/>
</dbReference>
<dbReference type="PROSITE" id="PS51285">
    <property type="entry name" value="AGC_KINASE_CTER"/>
    <property type="match status" value="1"/>
</dbReference>
<dbReference type="InterPro" id="IPR011009">
    <property type="entry name" value="Kinase-like_dom_sf"/>
</dbReference>
<keyword evidence="3" id="KW-0808">Transferase</keyword>
<evidence type="ECO:0000256" key="7">
    <source>
        <dbReference type="PROSITE-ProRule" id="PRU10141"/>
    </source>
</evidence>
<dbReference type="CDD" id="cd05123">
    <property type="entry name" value="STKc_AGC"/>
    <property type="match status" value="1"/>
</dbReference>
<evidence type="ECO:0000256" key="4">
    <source>
        <dbReference type="ARBA" id="ARBA00022741"/>
    </source>
</evidence>
<sequence>MTNHHHEADAVDQLDFPSKETQEKEEAQNDFDDFTQSASVVAIHKETKQGNMVETTGTIAKHANQDATETFESSVSVVVIESGATDRSNVANTNLLEEQMTALQIQETTTAASKDARRFVTAKDFDLLKVIGMGAFGKVLQVRHKHTSRILAMKVISKRLLLRKSGYVENIQAERQILTRVRSPFVVTMHCSFQTREKLFIIMDFLAGGELFLRLGREGIFLEKTAAFYLGEIILAIDHLHSLGILHRDLKPENILLGADGHVCVTDFGLAKDFSTVGGFDDEENRALTICGTQEYMAPEMLSGQGYGRSADYWSLGCIAYEMLAGLPPFKSKDGRKELFRKIMSEKVKMPSGSTAEACRLLKGLLNRNVQKRLGAAKSTMFEVGGVAALKNEPFFNHLNWEHLANKQTEPPQVLSVQDDQDLKHFHQEFTDMALPRSVVLMSKDEFTAHHVESQRFRGFSFIHDSFDLPERLDSELESYWKSIEEDAVSLSECASSKMDNEESEQPSTESPIKKRPPRKRKKNKNDASCGTPAASTYTSPAPSEVATPAPSNFEDDVVVIQNDSSAKKDTSEPVTQQEQEKFVTSTIPESNHQEKPIVSSADTSKKSVMNTGDWQHVGETSSKVSRQLPFANTGTPNISQLKMPGAKEVNKSLWQTSNQPQSSAPLPWNRSKQSGTAAWSARSESTPQAQQVASPPPTSSRPLPSSDWRYHPMPSRKPFSVEAQQPLKPSSQPIWPSLGGAQDKSASISKNLPPTKPALQGAWASKALK</sequence>
<dbReference type="InterPro" id="IPR000961">
    <property type="entry name" value="AGC-kinase_C"/>
</dbReference>
<dbReference type="GO" id="GO:0005524">
    <property type="term" value="F:ATP binding"/>
    <property type="evidence" value="ECO:0007669"/>
    <property type="project" value="UniProtKB-UniRule"/>
</dbReference>
<evidence type="ECO:0000259" key="10">
    <source>
        <dbReference type="PROSITE" id="PS51285"/>
    </source>
</evidence>
<proteinExistence type="predicted"/>
<feature type="compositionally biased region" description="Polar residues" evidence="8">
    <location>
        <begin position="653"/>
        <end position="694"/>
    </location>
</feature>
<keyword evidence="2" id="KW-0597">Phosphoprotein</keyword>
<name>A0A1Z5JVL2_FISSO</name>
<dbReference type="SUPFAM" id="SSF56112">
    <property type="entry name" value="Protein kinase-like (PK-like)"/>
    <property type="match status" value="1"/>
</dbReference>
<comment type="caution">
    <text evidence="11">The sequence shown here is derived from an EMBL/GenBank/DDBJ whole genome shotgun (WGS) entry which is preliminary data.</text>
</comment>
<keyword evidence="1" id="KW-0723">Serine/threonine-protein kinase</keyword>
<feature type="compositionally biased region" description="Basic residues" evidence="8">
    <location>
        <begin position="514"/>
        <end position="524"/>
    </location>
</feature>
<organism evidence="11 12">
    <name type="scientific">Fistulifera solaris</name>
    <name type="common">Oleaginous diatom</name>
    <dbReference type="NCBI Taxonomy" id="1519565"/>
    <lineage>
        <taxon>Eukaryota</taxon>
        <taxon>Sar</taxon>
        <taxon>Stramenopiles</taxon>
        <taxon>Ochrophyta</taxon>
        <taxon>Bacillariophyta</taxon>
        <taxon>Bacillariophyceae</taxon>
        <taxon>Bacillariophycidae</taxon>
        <taxon>Naviculales</taxon>
        <taxon>Naviculaceae</taxon>
        <taxon>Fistulifera</taxon>
    </lineage>
</organism>
<dbReference type="PROSITE" id="PS50011">
    <property type="entry name" value="PROTEIN_KINASE_DOM"/>
    <property type="match status" value="1"/>
</dbReference>
<feature type="region of interest" description="Disordered" evidence="8">
    <location>
        <begin position="1"/>
        <end position="34"/>
    </location>
</feature>
<dbReference type="Pfam" id="PF00069">
    <property type="entry name" value="Pkinase"/>
    <property type="match status" value="1"/>
</dbReference>
<evidence type="ECO:0000256" key="6">
    <source>
        <dbReference type="ARBA" id="ARBA00022840"/>
    </source>
</evidence>
<feature type="compositionally biased region" description="Basic and acidic residues" evidence="8">
    <location>
        <begin position="17"/>
        <end position="27"/>
    </location>
</feature>
<feature type="region of interest" description="Disordered" evidence="8">
    <location>
        <begin position="494"/>
        <end position="770"/>
    </location>
</feature>
<evidence type="ECO:0000256" key="2">
    <source>
        <dbReference type="ARBA" id="ARBA00022553"/>
    </source>
</evidence>
<evidence type="ECO:0008006" key="13">
    <source>
        <dbReference type="Google" id="ProtNLM"/>
    </source>
</evidence>
<dbReference type="AlphaFoldDB" id="A0A1Z5JVL2"/>
<keyword evidence="4 7" id="KW-0547">Nucleotide-binding</keyword>
<accession>A0A1Z5JVL2</accession>
<feature type="domain" description="Protein kinase" evidence="9">
    <location>
        <begin position="125"/>
        <end position="396"/>
    </location>
</feature>
<evidence type="ECO:0000256" key="8">
    <source>
        <dbReference type="SAM" id="MobiDB-lite"/>
    </source>
</evidence>
<protein>
    <recommendedName>
        <fullName evidence="13">Non-specific serine/threonine protein kinase</fullName>
    </recommendedName>
</protein>
<feature type="compositionally biased region" description="Polar residues" evidence="8">
    <location>
        <begin position="573"/>
        <end position="591"/>
    </location>
</feature>
<dbReference type="InterPro" id="IPR008271">
    <property type="entry name" value="Ser/Thr_kinase_AS"/>
</dbReference>
<feature type="compositionally biased region" description="Polar residues" evidence="8">
    <location>
        <begin position="601"/>
        <end position="641"/>
    </location>
</feature>
<dbReference type="EMBL" id="BDSP01000124">
    <property type="protein sequence ID" value="GAX18085.1"/>
    <property type="molecule type" value="Genomic_DNA"/>
</dbReference>
<feature type="binding site" evidence="7">
    <location>
        <position position="154"/>
    </location>
    <ligand>
        <name>ATP</name>
        <dbReference type="ChEBI" id="CHEBI:30616"/>
    </ligand>
</feature>